<organism evidence="1 2">
    <name type="scientific">Methylophaga sulfidovorans</name>
    <dbReference type="NCBI Taxonomy" id="45496"/>
    <lineage>
        <taxon>Bacteria</taxon>
        <taxon>Pseudomonadati</taxon>
        <taxon>Pseudomonadota</taxon>
        <taxon>Gammaproteobacteria</taxon>
        <taxon>Thiotrichales</taxon>
        <taxon>Piscirickettsiaceae</taxon>
        <taxon>Methylophaga</taxon>
    </lineage>
</organism>
<dbReference type="EMBL" id="FOSH01000004">
    <property type="protein sequence ID" value="SFK03612.1"/>
    <property type="molecule type" value="Genomic_DNA"/>
</dbReference>
<evidence type="ECO:0008006" key="3">
    <source>
        <dbReference type="Google" id="ProtNLM"/>
    </source>
</evidence>
<proteinExistence type="predicted"/>
<dbReference type="STRING" id="45496.SAMN04488079_10478"/>
<dbReference type="AlphaFoldDB" id="A0A1I3W838"/>
<accession>A0A1I3W838</accession>
<dbReference type="Proteomes" id="UP000198924">
    <property type="component" value="Unassembled WGS sequence"/>
</dbReference>
<name>A0A1I3W838_9GAMM</name>
<protein>
    <recommendedName>
        <fullName evidence="3">DUF4390 domain-containing protein</fullName>
    </recommendedName>
</protein>
<evidence type="ECO:0000313" key="1">
    <source>
        <dbReference type="EMBL" id="SFK03612.1"/>
    </source>
</evidence>
<reference evidence="2" key="1">
    <citation type="submission" date="2016-10" db="EMBL/GenBank/DDBJ databases">
        <authorList>
            <person name="Varghese N."/>
            <person name="Submissions S."/>
        </authorList>
    </citation>
    <scope>NUCLEOTIDE SEQUENCE [LARGE SCALE GENOMIC DNA]</scope>
    <source>
        <strain evidence="2">DSM 11578</strain>
    </source>
</reference>
<evidence type="ECO:0000313" key="2">
    <source>
        <dbReference type="Proteomes" id="UP000198924"/>
    </source>
</evidence>
<keyword evidence="2" id="KW-1185">Reference proteome</keyword>
<sequence length="199" mass="22584">MMLWTVFIMPASAVSKRLFLSLFLWLFIQTSASATVFSVNNPVVHPIGNAYVLTAKINYPLTPRVIEALQNGVPITFFQEFRLIDALPILGSFWQWETTLWESTLTYELRYHALSEQYIVESLDTHEQQNFPSLSGALKALGDIDALSLPPEYTQDMKNLILEIRSGLDLNALPTPMRPGALISDKWQLTSPWVQAVWL</sequence>
<dbReference type="Pfam" id="PF14334">
    <property type="entry name" value="DUF4390"/>
    <property type="match status" value="1"/>
</dbReference>
<dbReference type="InterPro" id="IPR025500">
    <property type="entry name" value="DUF4390"/>
</dbReference>
<gene>
    <name evidence="1" type="ORF">SAMN04488079_10478</name>
</gene>